<keyword evidence="8" id="KW-0496">Mitochondrion</keyword>
<protein>
    <submittedName>
        <fullName evidence="11">Uncharacterized protein</fullName>
    </submittedName>
</protein>
<evidence type="ECO:0000256" key="10">
    <source>
        <dbReference type="SAM" id="Phobius"/>
    </source>
</evidence>
<evidence type="ECO:0000256" key="9">
    <source>
        <dbReference type="ARBA" id="ARBA00023136"/>
    </source>
</evidence>
<keyword evidence="12" id="KW-1185">Reference proteome</keyword>
<feature type="transmembrane region" description="Helical" evidence="10">
    <location>
        <begin position="12"/>
        <end position="31"/>
    </location>
</feature>
<dbReference type="GO" id="GO:0030150">
    <property type="term" value="P:protein import into mitochondrial matrix"/>
    <property type="evidence" value="ECO:0007669"/>
    <property type="project" value="TreeGrafter"/>
</dbReference>
<dbReference type="GO" id="GO:0005742">
    <property type="term" value="C:mitochondrial outer membrane translocase complex"/>
    <property type="evidence" value="ECO:0007669"/>
    <property type="project" value="InterPro"/>
</dbReference>
<dbReference type="GO" id="GO:0016031">
    <property type="term" value="P:tRNA import into mitochondrion"/>
    <property type="evidence" value="ECO:0007669"/>
    <property type="project" value="TreeGrafter"/>
</dbReference>
<evidence type="ECO:0000256" key="1">
    <source>
        <dbReference type="ARBA" id="ARBA00004572"/>
    </source>
</evidence>
<keyword evidence="4 10" id="KW-0812">Transmembrane</keyword>
<comment type="similarity">
    <text evidence="2">Belongs to the Tom20 family.</text>
</comment>
<keyword evidence="5" id="KW-1000">Mitochondrion outer membrane</keyword>
<sequence length="196" mass="21344">MHRNAFRCPAVLVTAAVVGGATLLAVAYYFWSRPKKACKPSECCSANQSVSLATPEVSGGDGRPSAGMDTQGEMFSFDDEHVRKVCERLFLEQMDLGEAKMEDEATVEMGAIHIANAIALTGEPENILKVLRGSVPASQFACIQKYLPTADMKCPQFNQPTRNHSSTVSLENRRLQAQVGNEVQRCNNVLYMGGVD</sequence>
<accession>G0NII3</accession>
<dbReference type="Proteomes" id="UP000008068">
    <property type="component" value="Unassembled WGS sequence"/>
</dbReference>
<dbReference type="HOGENOM" id="CLU_1596014_0_0_1"/>
<evidence type="ECO:0000313" key="11">
    <source>
        <dbReference type="EMBL" id="EGT31860.1"/>
    </source>
</evidence>
<dbReference type="GO" id="GO:0006886">
    <property type="term" value="P:intracellular protein transport"/>
    <property type="evidence" value="ECO:0007669"/>
    <property type="project" value="InterPro"/>
</dbReference>
<evidence type="ECO:0000256" key="6">
    <source>
        <dbReference type="ARBA" id="ARBA00022927"/>
    </source>
</evidence>
<dbReference type="eggNOG" id="KOG4056">
    <property type="taxonomic scope" value="Eukaryota"/>
</dbReference>
<dbReference type="InterPro" id="IPR023392">
    <property type="entry name" value="Tom20_dom_sf"/>
</dbReference>
<dbReference type="OMA" id="FACIQKY"/>
<evidence type="ECO:0000313" key="12">
    <source>
        <dbReference type="Proteomes" id="UP000008068"/>
    </source>
</evidence>
<keyword evidence="7 10" id="KW-1133">Transmembrane helix</keyword>
<dbReference type="GO" id="GO:0006605">
    <property type="term" value="P:protein targeting"/>
    <property type="evidence" value="ECO:0007669"/>
    <property type="project" value="InterPro"/>
</dbReference>
<dbReference type="OrthoDB" id="2154253at2759"/>
<dbReference type="PANTHER" id="PTHR12430:SF0">
    <property type="entry name" value="TRANSLOCASE OF OUTER MITOCHONDRIAL MEMBRANE 20"/>
    <property type="match status" value="1"/>
</dbReference>
<dbReference type="PANTHER" id="PTHR12430">
    <property type="entry name" value="MITOCHONDRIAL IMPORT RECEPTOR SUBUNIT TOM20"/>
    <property type="match status" value="1"/>
</dbReference>
<gene>
    <name evidence="11" type="ORF">CAEBREN_02325</name>
</gene>
<name>G0NII3_CAEBE</name>
<dbReference type="InParanoid" id="G0NII3"/>
<reference evidence="12" key="1">
    <citation type="submission" date="2011-07" db="EMBL/GenBank/DDBJ databases">
        <authorList>
            <consortium name="Caenorhabditis brenneri Sequencing and Analysis Consortium"/>
            <person name="Wilson R.K."/>
        </authorList>
    </citation>
    <scope>NUCLEOTIDE SEQUENCE [LARGE SCALE GENOMIC DNA]</scope>
    <source>
        <strain evidence="12">PB2801</strain>
    </source>
</reference>
<dbReference type="EMBL" id="GL379890">
    <property type="protein sequence ID" value="EGT31860.1"/>
    <property type="molecule type" value="Genomic_DNA"/>
</dbReference>
<keyword evidence="6" id="KW-0653">Protein transport</keyword>
<evidence type="ECO:0000256" key="5">
    <source>
        <dbReference type="ARBA" id="ARBA00022787"/>
    </source>
</evidence>
<proteinExistence type="inferred from homology"/>
<organism evidence="12">
    <name type="scientific">Caenorhabditis brenneri</name>
    <name type="common">Nematode worm</name>
    <dbReference type="NCBI Taxonomy" id="135651"/>
    <lineage>
        <taxon>Eukaryota</taxon>
        <taxon>Metazoa</taxon>
        <taxon>Ecdysozoa</taxon>
        <taxon>Nematoda</taxon>
        <taxon>Chromadorea</taxon>
        <taxon>Rhabditida</taxon>
        <taxon>Rhabditina</taxon>
        <taxon>Rhabditomorpha</taxon>
        <taxon>Rhabditoidea</taxon>
        <taxon>Rhabditidae</taxon>
        <taxon>Peloderinae</taxon>
        <taxon>Caenorhabditis</taxon>
    </lineage>
</organism>
<dbReference type="SUPFAM" id="SSF47157">
    <property type="entry name" value="Mitochondrial import receptor subunit Tom20"/>
    <property type="match status" value="1"/>
</dbReference>
<comment type="subcellular location">
    <subcellularLocation>
        <location evidence="1">Mitochondrion outer membrane</location>
        <topology evidence="1">Single-pass membrane protein</topology>
    </subcellularLocation>
</comment>
<dbReference type="Gene3D" id="1.20.960.10">
    <property type="entry name" value="Mitochondrial outer membrane translocase complex, subunit Tom20 domain"/>
    <property type="match status" value="1"/>
</dbReference>
<dbReference type="AlphaFoldDB" id="G0NII3"/>
<evidence type="ECO:0000256" key="4">
    <source>
        <dbReference type="ARBA" id="ARBA00022692"/>
    </source>
</evidence>
<evidence type="ECO:0000256" key="2">
    <source>
        <dbReference type="ARBA" id="ARBA00005792"/>
    </source>
</evidence>
<dbReference type="GO" id="GO:0030943">
    <property type="term" value="F:mitochondrion targeting sequence binding"/>
    <property type="evidence" value="ECO:0007669"/>
    <property type="project" value="TreeGrafter"/>
</dbReference>
<dbReference type="GO" id="GO:0008320">
    <property type="term" value="F:protein transmembrane transporter activity"/>
    <property type="evidence" value="ECO:0007669"/>
    <property type="project" value="TreeGrafter"/>
</dbReference>
<evidence type="ECO:0000256" key="7">
    <source>
        <dbReference type="ARBA" id="ARBA00022989"/>
    </source>
</evidence>
<keyword evidence="9 10" id="KW-0472">Membrane</keyword>
<dbReference type="InterPro" id="IPR002056">
    <property type="entry name" value="MAS20"/>
</dbReference>
<evidence type="ECO:0000256" key="8">
    <source>
        <dbReference type="ARBA" id="ARBA00023128"/>
    </source>
</evidence>
<evidence type="ECO:0000256" key="3">
    <source>
        <dbReference type="ARBA" id="ARBA00022448"/>
    </source>
</evidence>
<keyword evidence="3" id="KW-0813">Transport</keyword>
<dbReference type="STRING" id="135651.G0NII3"/>
<dbReference type="Pfam" id="PF02064">
    <property type="entry name" value="MAS20"/>
    <property type="match status" value="1"/>
</dbReference>